<gene>
    <name evidence="2" type="ORF">N0V84_000477</name>
</gene>
<sequence length="278" mass="31647">MPQTNLFRKANNPSPEERRLRAQLRAQIERETTRTSTPEILSLEHLLDFENRGFIPAYPEKYAHTSLVAPRLLGLLRQTAWEASQMSLGVFWGLEGEAQKCLSEQDPKCITRCRHTQLMDSWLTGCEQMSSTNFMTPTDPMRATFNDQAGLINARLEEIDLKHTKTLETHAEQLKSQADKLSEHDALVATHGNEVFAAMVDNDNINCSMIRFERRIEQQFATMDRVDDYANQLAEIKTELAETKTELAETKVELAELRATVLSLMCNETVQKLGDMSV</sequence>
<dbReference type="OrthoDB" id="5104597at2759"/>
<reference evidence="2" key="1">
    <citation type="submission" date="2022-10" db="EMBL/GenBank/DDBJ databases">
        <title>Tapping the CABI collections for fungal endophytes: first genome assemblies for Collariella, Neodidymelliopsis, Ascochyta clinopodiicola, Didymella pomorum, Didymosphaeria variabile, Neocosmospora piperis and Neocucurbitaria cava.</title>
        <authorList>
            <person name="Hill R."/>
        </authorList>
    </citation>
    <scope>NUCLEOTIDE SEQUENCE</scope>
    <source>
        <strain evidence="2">IMI 366586</strain>
    </source>
</reference>
<keyword evidence="3" id="KW-1185">Reference proteome</keyword>
<proteinExistence type="predicted"/>
<keyword evidence="1" id="KW-0175">Coiled coil</keyword>
<comment type="caution">
    <text evidence="2">The sequence shown here is derived from an EMBL/GenBank/DDBJ whole genome shotgun (WGS) entry which is preliminary data.</text>
</comment>
<evidence type="ECO:0000313" key="3">
    <source>
        <dbReference type="Proteomes" id="UP001140502"/>
    </source>
</evidence>
<organism evidence="2 3">
    <name type="scientific">Fusarium piperis</name>
    <dbReference type="NCBI Taxonomy" id="1435070"/>
    <lineage>
        <taxon>Eukaryota</taxon>
        <taxon>Fungi</taxon>
        <taxon>Dikarya</taxon>
        <taxon>Ascomycota</taxon>
        <taxon>Pezizomycotina</taxon>
        <taxon>Sordariomycetes</taxon>
        <taxon>Hypocreomycetidae</taxon>
        <taxon>Hypocreales</taxon>
        <taxon>Nectriaceae</taxon>
        <taxon>Fusarium</taxon>
        <taxon>Fusarium solani species complex</taxon>
    </lineage>
</organism>
<dbReference type="EMBL" id="JAPEUR010000004">
    <property type="protein sequence ID" value="KAJ4329117.1"/>
    <property type="molecule type" value="Genomic_DNA"/>
</dbReference>
<evidence type="ECO:0000313" key="2">
    <source>
        <dbReference type="EMBL" id="KAJ4329117.1"/>
    </source>
</evidence>
<dbReference type="AlphaFoldDB" id="A0A9W8WMY3"/>
<feature type="coiled-coil region" evidence="1">
    <location>
        <begin position="226"/>
        <end position="260"/>
    </location>
</feature>
<evidence type="ECO:0000256" key="1">
    <source>
        <dbReference type="SAM" id="Coils"/>
    </source>
</evidence>
<dbReference type="Proteomes" id="UP001140502">
    <property type="component" value="Unassembled WGS sequence"/>
</dbReference>
<name>A0A9W8WMY3_9HYPO</name>
<protein>
    <submittedName>
        <fullName evidence="2">Uncharacterized protein</fullName>
    </submittedName>
</protein>
<accession>A0A9W8WMY3</accession>